<evidence type="ECO:0000313" key="1">
    <source>
        <dbReference type="EMBL" id="KAJ6389044.1"/>
    </source>
</evidence>
<sequence length="109" mass="12454">MASALSFFALYHSSLKRPPLFIHFHISNPNPPVSHNLPLCPLTKNQPRTKIFCFRSCSTAQEVTVETTPEENQEANLKRKLFVANLPWSFSVVNIKDLYVEIIKQKKGI</sequence>
<proteinExistence type="predicted"/>
<keyword evidence="2" id="KW-1185">Reference proteome</keyword>
<protein>
    <submittedName>
        <fullName evidence="1">Uncharacterized protein</fullName>
    </submittedName>
</protein>
<gene>
    <name evidence="1" type="ORF">OIU77_027405</name>
</gene>
<name>A0ABQ9BSS1_9ROSI</name>
<reference evidence="1" key="1">
    <citation type="submission" date="2022-10" db="EMBL/GenBank/DDBJ databases">
        <authorList>
            <person name="Hyden B.L."/>
            <person name="Feng K."/>
            <person name="Yates T."/>
            <person name="Jawdy S."/>
            <person name="Smart L.B."/>
            <person name="Muchero W."/>
        </authorList>
    </citation>
    <scope>NUCLEOTIDE SEQUENCE</scope>
    <source>
        <tissue evidence="1">Shoot tip</tissue>
    </source>
</reference>
<dbReference type="EMBL" id="JAPFFI010000007">
    <property type="protein sequence ID" value="KAJ6389044.1"/>
    <property type="molecule type" value="Genomic_DNA"/>
</dbReference>
<dbReference type="Proteomes" id="UP001141253">
    <property type="component" value="Chromosome 3"/>
</dbReference>
<comment type="caution">
    <text evidence="1">The sequence shown here is derived from an EMBL/GenBank/DDBJ whole genome shotgun (WGS) entry which is preliminary data.</text>
</comment>
<accession>A0ABQ9BSS1</accession>
<evidence type="ECO:0000313" key="2">
    <source>
        <dbReference type="Proteomes" id="UP001141253"/>
    </source>
</evidence>
<reference evidence="1" key="2">
    <citation type="journal article" date="2023" name="Int. J. Mol. Sci.">
        <title>De Novo Assembly and Annotation of 11 Diverse Shrub Willow (Salix) Genomes Reveals Novel Gene Organization in Sex-Linked Regions.</title>
        <authorList>
            <person name="Hyden B."/>
            <person name="Feng K."/>
            <person name="Yates T.B."/>
            <person name="Jawdy S."/>
            <person name="Cereghino C."/>
            <person name="Smart L.B."/>
            <person name="Muchero W."/>
        </authorList>
    </citation>
    <scope>NUCLEOTIDE SEQUENCE</scope>
    <source>
        <tissue evidence="1">Shoot tip</tissue>
    </source>
</reference>
<organism evidence="1 2">
    <name type="scientific">Salix suchowensis</name>
    <dbReference type="NCBI Taxonomy" id="1278906"/>
    <lineage>
        <taxon>Eukaryota</taxon>
        <taxon>Viridiplantae</taxon>
        <taxon>Streptophyta</taxon>
        <taxon>Embryophyta</taxon>
        <taxon>Tracheophyta</taxon>
        <taxon>Spermatophyta</taxon>
        <taxon>Magnoliopsida</taxon>
        <taxon>eudicotyledons</taxon>
        <taxon>Gunneridae</taxon>
        <taxon>Pentapetalae</taxon>
        <taxon>rosids</taxon>
        <taxon>fabids</taxon>
        <taxon>Malpighiales</taxon>
        <taxon>Salicaceae</taxon>
        <taxon>Saliceae</taxon>
        <taxon>Salix</taxon>
    </lineage>
</organism>